<accession>A0ABX9FSG2</accession>
<organism evidence="2 3">
    <name type="scientific">Pseudocitrobacter faecalis</name>
    <dbReference type="NCBI Taxonomy" id="1398493"/>
    <lineage>
        <taxon>Bacteria</taxon>
        <taxon>Pseudomonadati</taxon>
        <taxon>Pseudomonadota</taxon>
        <taxon>Gammaproteobacteria</taxon>
        <taxon>Enterobacterales</taxon>
        <taxon>Enterobacteriaceae</taxon>
        <taxon>Pseudocitrobacter</taxon>
    </lineage>
</organism>
<comment type="caution">
    <text evidence="2">The sequence shown here is derived from an EMBL/GenBank/DDBJ whole genome shotgun (WGS) entry which is preliminary data.</text>
</comment>
<reference evidence="2 3" key="1">
    <citation type="submission" date="2018-06" db="EMBL/GenBank/DDBJ databases">
        <title>Genomic Encyclopedia of Type Strains, Phase IV (KMG-IV): sequencing the most valuable type-strain genomes for metagenomic binning, comparative biology and taxonomic classification.</title>
        <authorList>
            <person name="Goeker M."/>
        </authorList>
    </citation>
    <scope>NUCLEOTIDE SEQUENCE [LARGE SCALE GENOMIC DNA]</scope>
    <source>
        <strain evidence="2 3">DSM 27453</strain>
    </source>
</reference>
<dbReference type="Proteomes" id="UP000253201">
    <property type="component" value="Unassembled WGS sequence"/>
</dbReference>
<dbReference type="EMBL" id="QNRL01000007">
    <property type="protein sequence ID" value="RBP09288.1"/>
    <property type="molecule type" value="Genomic_DNA"/>
</dbReference>
<keyword evidence="3" id="KW-1185">Reference proteome</keyword>
<evidence type="ECO:0000256" key="1">
    <source>
        <dbReference type="SAM" id="Phobius"/>
    </source>
</evidence>
<keyword evidence="1" id="KW-1133">Transmembrane helix</keyword>
<name>A0ABX9FSG2_9ENTR</name>
<feature type="transmembrane region" description="Helical" evidence="1">
    <location>
        <begin position="12"/>
        <end position="37"/>
    </location>
</feature>
<gene>
    <name evidence="2" type="ORF">DFQ50_1073</name>
</gene>
<evidence type="ECO:0000313" key="3">
    <source>
        <dbReference type="Proteomes" id="UP000253201"/>
    </source>
</evidence>
<feature type="transmembrane region" description="Helical" evidence="1">
    <location>
        <begin position="57"/>
        <end position="74"/>
    </location>
</feature>
<keyword evidence="1" id="KW-0812">Transmembrane</keyword>
<evidence type="ECO:0000313" key="2">
    <source>
        <dbReference type="EMBL" id="RBP09288.1"/>
    </source>
</evidence>
<sequence>MKRNKVYELVTLIYRCIFVFFVICFMASALGALLVYFKIGYFELNWKETILLSLKKGGVVGSAIGLGLWIKARIQERKSAKKLNQ</sequence>
<protein>
    <submittedName>
        <fullName evidence="2">Uncharacterized protein</fullName>
    </submittedName>
</protein>
<proteinExistence type="predicted"/>
<dbReference type="RefSeq" id="WP_113858460.1">
    <property type="nucleotide sequence ID" value="NZ_CBDDNA010000004.1"/>
</dbReference>
<keyword evidence="1" id="KW-0472">Membrane</keyword>